<dbReference type="AlphaFoldDB" id="A0A3R8YP49"/>
<feature type="transmembrane region" description="Helical" evidence="7">
    <location>
        <begin position="187"/>
        <end position="204"/>
    </location>
</feature>
<evidence type="ECO:0000256" key="6">
    <source>
        <dbReference type="ARBA" id="ARBA00023136"/>
    </source>
</evidence>
<organism evidence="9 10">
    <name type="scientific">Aquabacterium soli</name>
    <dbReference type="NCBI Taxonomy" id="2493092"/>
    <lineage>
        <taxon>Bacteria</taxon>
        <taxon>Pseudomonadati</taxon>
        <taxon>Pseudomonadota</taxon>
        <taxon>Betaproteobacteria</taxon>
        <taxon>Burkholderiales</taxon>
        <taxon>Aquabacterium</taxon>
    </lineage>
</organism>
<dbReference type="PROSITE" id="PS50850">
    <property type="entry name" value="MFS"/>
    <property type="match status" value="1"/>
</dbReference>
<evidence type="ECO:0000256" key="1">
    <source>
        <dbReference type="ARBA" id="ARBA00004651"/>
    </source>
</evidence>
<feature type="transmembrane region" description="Helical" evidence="7">
    <location>
        <begin position="99"/>
        <end position="118"/>
    </location>
</feature>
<keyword evidence="2" id="KW-0813">Transport</keyword>
<feature type="transmembrane region" description="Helical" evidence="7">
    <location>
        <begin position="156"/>
        <end position="175"/>
    </location>
</feature>
<dbReference type="OrthoDB" id="9807274at2"/>
<proteinExistence type="predicted"/>
<evidence type="ECO:0000256" key="3">
    <source>
        <dbReference type="ARBA" id="ARBA00022475"/>
    </source>
</evidence>
<keyword evidence="4 7" id="KW-0812">Transmembrane</keyword>
<feature type="transmembrane region" description="Helical" evidence="7">
    <location>
        <begin position="216"/>
        <end position="239"/>
    </location>
</feature>
<evidence type="ECO:0000256" key="7">
    <source>
        <dbReference type="SAM" id="Phobius"/>
    </source>
</evidence>
<feature type="transmembrane region" description="Helical" evidence="7">
    <location>
        <begin position="69"/>
        <end position="87"/>
    </location>
</feature>
<name>A0A3R8YP49_9BURK</name>
<dbReference type="EMBL" id="RSED01000005">
    <property type="protein sequence ID" value="RRS04817.1"/>
    <property type="molecule type" value="Genomic_DNA"/>
</dbReference>
<sequence>MSTAATPAGGPKAPGGLVPPIPDAAPASPWPTFLLASIAVFLVSLDSTVLFAAFGALRAGFPAASSADVSWVLNAYTVVYAALLVPAGRLADLHGRKRVFITGVLVFLLASLLCGLAPEVGWLIAARVLQAVGAALLTPASLAIVLAAFPSDKRAVAVSLWGAVSGLAAALGPSVGSWVVDRMGWPWAFYLNLPLGLFSVWRGAQVLRESRNPDNAAPLDVPGVLLLVVGVGALALGIVRSEALGWRSGEVWGSIAAGVLALAAFTRWAQHTPAPAIDLTLFKDRTYRFVNLATLSFGMAFAMMFFGFFFFMTKIWHYTLPQAGVAVTPGPLLVIPVAILSGRWAARHGHRGLLVGGSLVYALGGLWFWTMAGPEPDYLRTWLPGLFLTGAGVGMVLPALSGAAVAHLPPARFGIGSAVNQAVRQVGSVMGVAFTVALLGHASLSLGDFKWLYAAHITLALLTAMLCLPVRTAPRKPA</sequence>
<comment type="caution">
    <text evidence="9">The sequence shown here is derived from an EMBL/GenBank/DDBJ whole genome shotgun (WGS) entry which is preliminary data.</text>
</comment>
<feature type="transmembrane region" description="Helical" evidence="7">
    <location>
        <begin position="289"/>
        <end position="311"/>
    </location>
</feature>
<feature type="transmembrane region" description="Helical" evidence="7">
    <location>
        <begin position="323"/>
        <end position="340"/>
    </location>
</feature>
<feature type="transmembrane region" description="Helical" evidence="7">
    <location>
        <begin position="251"/>
        <end position="269"/>
    </location>
</feature>
<evidence type="ECO:0000313" key="10">
    <source>
        <dbReference type="Proteomes" id="UP000269265"/>
    </source>
</evidence>
<feature type="transmembrane region" description="Helical" evidence="7">
    <location>
        <begin position="33"/>
        <end position="57"/>
    </location>
</feature>
<protein>
    <submittedName>
        <fullName evidence="9">DHA2 family efflux MFS transporter permease subunit</fullName>
    </submittedName>
</protein>
<evidence type="ECO:0000256" key="5">
    <source>
        <dbReference type="ARBA" id="ARBA00022989"/>
    </source>
</evidence>
<keyword evidence="5 7" id="KW-1133">Transmembrane helix</keyword>
<evidence type="ECO:0000256" key="2">
    <source>
        <dbReference type="ARBA" id="ARBA00022448"/>
    </source>
</evidence>
<dbReference type="Pfam" id="PF07690">
    <property type="entry name" value="MFS_1"/>
    <property type="match status" value="1"/>
</dbReference>
<keyword evidence="6 7" id="KW-0472">Membrane</keyword>
<dbReference type="GO" id="GO:0005886">
    <property type="term" value="C:plasma membrane"/>
    <property type="evidence" value="ECO:0007669"/>
    <property type="project" value="UniProtKB-SubCell"/>
</dbReference>
<evidence type="ECO:0000256" key="4">
    <source>
        <dbReference type="ARBA" id="ARBA00022692"/>
    </source>
</evidence>
<dbReference type="PANTHER" id="PTHR42718">
    <property type="entry name" value="MAJOR FACILITATOR SUPERFAMILY MULTIDRUG TRANSPORTER MFSC"/>
    <property type="match status" value="1"/>
</dbReference>
<dbReference type="Gene3D" id="1.20.1720.10">
    <property type="entry name" value="Multidrug resistance protein D"/>
    <property type="match status" value="1"/>
</dbReference>
<keyword evidence="3" id="KW-1003">Cell membrane</keyword>
<gene>
    <name evidence="9" type="ORF">EIP75_07465</name>
</gene>
<dbReference type="SUPFAM" id="SSF103473">
    <property type="entry name" value="MFS general substrate transporter"/>
    <property type="match status" value="1"/>
</dbReference>
<feature type="transmembrane region" description="Helical" evidence="7">
    <location>
        <begin position="352"/>
        <end position="370"/>
    </location>
</feature>
<reference evidence="9 10" key="1">
    <citation type="submission" date="2018-12" db="EMBL/GenBank/DDBJ databases">
        <title>The whole draft genome of Aquabacterium sp. SJQ9.</title>
        <authorList>
            <person name="Sun L."/>
            <person name="Gao X."/>
            <person name="Chen W."/>
            <person name="Huang K."/>
        </authorList>
    </citation>
    <scope>NUCLEOTIDE SEQUENCE [LARGE SCALE GENOMIC DNA]</scope>
    <source>
        <strain evidence="9 10">SJQ9</strain>
    </source>
</reference>
<evidence type="ECO:0000259" key="8">
    <source>
        <dbReference type="PROSITE" id="PS50850"/>
    </source>
</evidence>
<dbReference type="InterPro" id="IPR020846">
    <property type="entry name" value="MFS_dom"/>
</dbReference>
<dbReference type="Gene3D" id="1.20.1250.20">
    <property type="entry name" value="MFS general substrate transporter like domains"/>
    <property type="match status" value="1"/>
</dbReference>
<comment type="subcellular location">
    <subcellularLocation>
        <location evidence="1">Cell membrane</location>
        <topology evidence="1">Multi-pass membrane protein</topology>
    </subcellularLocation>
</comment>
<evidence type="ECO:0000313" key="9">
    <source>
        <dbReference type="EMBL" id="RRS04817.1"/>
    </source>
</evidence>
<keyword evidence="10" id="KW-1185">Reference proteome</keyword>
<accession>A0A3R8YP49</accession>
<feature type="transmembrane region" description="Helical" evidence="7">
    <location>
        <begin position="451"/>
        <end position="470"/>
    </location>
</feature>
<feature type="transmembrane region" description="Helical" evidence="7">
    <location>
        <begin position="382"/>
        <end position="405"/>
    </location>
</feature>
<dbReference type="NCBIfam" id="TIGR00711">
    <property type="entry name" value="efflux_EmrB"/>
    <property type="match status" value="1"/>
</dbReference>
<feature type="domain" description="Major facilitator superfamily (MFS) profile" evidence="8">
    <location>
        <begin position="32"/>
        <end position="472"/>
    </location>
</feature>
<dbReference type="Proteomes" id="UP000269265">
    <property type="component" value="Unassembled WGS sequence"/>
</dbReference>
<feature type="transmembrane region" description="Helical" evidence="7">
    <location>
        <begin position="124"/>
        <end position="149"/>
    </location>
</feature>
<dbReference type="InterPro" id="IPR004638">
    <property type="entry name" value="EmrB-like"/>
</dbReference>
<dbReference type="PANTHER" id="PTHR42718:SF48">
    <property type="entry name" value="CONSERVED TWO-DOMAIN MEMBRANE PROTEIN-RELATED"/>
    <property type="match status" value="1"/>
</dbReference>
<feature type="transmembrane region" description="Helical" evidence="7">
    <location>
        <begin position="426"/>
        <end position="445"/>
    </location>
</feature>
<dbReference type="GO" id="GO:0022857">
    <property type="term" value="F:transmembrane transporter activity"/>
    <property type="evidence" value="ECO:0007669"/>
    <property type="project" value="InterPro"/>
</dbReference>
<dbReference type="RefSeq" id="WP_125242635.1">
    <property type="nucleotide sequence ID" value="NZ_RSED01000005.1"/>
</dbReference>
<dbReference type="InterPro" id="IPR011701">
    <property type="entry name" value="MFS"/>
</dbReference>
<dbReference type="CDD" id="cd17321">
    <property type="entry name" value="MFS_MMR_MDR_like"/>
    <property type="match status" value="1"/>
</dbReference>
<dbReference type="InterPro" id="IPR036259">
    <property type="entry name" value="MFS_trans_sf"/>
</dbReference>